<dbReference type="Proteomes" id="UP000214606">
    <property type="component" value="Chromosome"/>
</dbReference>
<accession>A0A167YYJ4</accession>
<organism evidence="2 3">
    <name type="scientific">Aeribacillus pallidus</name>
    <dbReference type="NCBI Taxonomy" id="33936"/>
    <lineage>
        <taxon>Bacteria</taxon>
        <taxon>Bacillati</taxon>
        <taxon>Bacillota</taxon>
        <taxon>Bacilli</taxon>
        <taxon>Bacillales</taxon>
        <taxon>Bacillaceae</taxon>
        <taxon>Aeribacillus</taxon>
    </lineage>
</organism>
<reference evidence="1 4" key="2">
    <citation type="submission" date="2016-10" db="EMBL/GenBank/DDBJ databases">
        <title>The whole genome sequencing and assembly of Aeribacillus pallidus KCTC3564 strain.</title>
        <authorList>
            <person name="Lee Y.-J."/>
            <person name="Park M.-K."/>
            <person name="Yi H."/>
            <person name="Bahn Y.-S."/>
            <person name="Kim J.F."/>
            <person name="Lee D.-W."/>
        </authorList>
    </citation>
    <scope>NUCLEOTIDE SEQUENCE [LARGE SCALE GENOMIC DNA]</scope>
    <source>
        <strain evidence="1 4">KCTC3564</strain>
    </source>
</reference>
<keyword evidence="3" id="KW-1185">Reference proteome</keyword>
<dbReference type="STRING" id="33936.AZI98_18560"/>
<dbReference type="KEGG" id="apak:AP3564_13185"/>
<name>A0A167YYJ4_9BACI</name>
<dbReference type="Proteomes" id="UP000076476">
    <property type="component" value="Unassembled WGS sequence"/>
</dbReference>
<proteinExistence type="predicted"/>
<dbReference type="AlphaFoldDB" id="A0A167YYJ4"/>
<dbReference type="InterPro" id="IPR012452">
    <property type="entry name" value="DUF1657"/>
</dbReference>
<accession>A0A161XQ63</accession>
<sequence>MTVASQVKQTLASLKSIHAGLQNLAITSTDEETKRVFHENMLISEEIINDVKSRIGELEFEEPEYKGF</sequence>
<reference evidence="2 3" key="1">
    <citation type="submission" date="2016-04" db="EMBL/GenBank/DDBJ databases">
        <title>Draft genome sequence of Aeribacillus pallidus 8m3 from petroleum reservoir.</title>
        <authorList>
            <person name="Poltaraus A.B."/>
            <person name="Nazina T.N."/>
            <person name="Tourova T.P."/>
            <person name="Malakho S.M."/>
            <person name="Korshunova A.V."/>
            <person name="Sokolova D.S."/>
        </authorList>
    </citation>
    <scope>NUCLEOTIDE SEQUENCE [LARGE SCALE GENOMIC DNA]</scope>
    <source>
        <strain evidence="2 3">8m3</strain>
    </source>
</reference>
<evidence type="ECO:0000313" key="2">
    <source>
        <dbReference type="EMBL" id="KZN94704.1"/>
    </source>
</evidence>
<dbReference type="OrthoDB" id="1684731at2"/>
<dbReference type="RefSeq" id="WP_063389730.1">
    <property type="nucleotide sequence ID" value="NZ_CP017703.1"/>
</dbReference>
<dbReference type="GeneID" id="301126008"/>
<dbReference type="EMBL" id="LWBR01000079">
    <property type="protein sequence ID" value="KZN94704.1"/>
    <property type="molecule type" value="Genomic_DNA"/>
</dbReference>
<evidence type="ECO:0000313" key="4">
    <source>
        <dbReference type="Proteomes" id="UP000214606"/>
    </source>
</evidence>
<dbReference type="Pfam" id="PF07870">
    <property type="entry name" value="DUF1657"/>
    <property type="match status" value="1"/>
</dbReference>
<gene>
    <name evidence="1" type="ORF">AP3564_13185</name>
    <name evidence="2" type="ORF">AZI98_18560</name>
</gene>
<evidence type="ECO:0000313" key="1">
    <source>
        <dbReference type="EMBL" id="ASS91052.1"/>
    </source>
</evidence>
<protein>
    <submittedName>
        <fullName evidence="2">Uncharacterized protein</fullName>
    </submittedName>
</protein>
<dbReference type="EMBL" id="CP017703">
    <property type="protein sequence ID" value="ASS91052.1"/>
    <property type="molecule type" value="Genomic_DNA"/>
</dbReference>
<evidence type="ECO:0000313" key="3">
    <source>
        <dbReference type="Proteomes" id="UP000076476"/>
    </source>
</evidence>